<comment type="caution">
    <text evidence="1">The sequence shown here is derived from an EMBL/GenBank/DDBJ whole genome shotgun (WGS) entry which is preliminary data.</text>
</comment>
<protein>
    <submittedName>
        <fullName evidence="1">Uncharacterized protein</fullName>
    </submittedName>
</protein>
<dbReference type="AlphaFoldDB" id="A0A8J5VT87"/>
<keyword evidence="2" id="KW-1185">Reference proteome</keyword>
<dbReference type="EMBL" id="JAAALK010000283">
    <property type="protein sequence ID" value="KAG8070996.1"/>
    <property type="molecule type" value="Genomic_DNA"/>
</dbReference>
<accession>A0A8J5VT87</accession>
<sequence length="57" mass="6478">MYLDPKVSHKQMMEFSGIGGLSAAAKPGAGKRTTESENWRRFHRKLRFALLCLFYSG</sequence>
<reference evidence="1" key="2">
    <citation type="submission" date="2021-02" db="EMBL/GenBank/DDBJ databases">
        <authorList>
            <person name="Kimball J.A."/>
            <person name="Haas M.W."/>
            <person name="Macchietto M."/>
            <person name="Kono T."/>
            <person name="Duquette J."/>
            <person name="Shao M."/>
        </authorList>
    </citation>
    <scope>NUCLEOTIDE SEQUENCE</scope>
    <source>
        <tissue evidence="1">Fresh leaf tissue</tissue>
    </source>
</reference>
<evidence type="ECO:0000313" key="1">
    <source>
        <dbReference type="EMBL" id="KAG8070996.1"/>
    </source>
</evidence>
<reference evidence="1" key="1">
    <citation type="journal article" date="2021" name="bioRxiv">
        <title>Whole Genome Assembly and Annotation of Northern Wild Rice, Zizania palustris L., Supports a Whole Genome Duplication in the Zizania Genus.</title>
        <authorList>
            <person name="Haas M."/>
            <person name="Kono T."/>
            <person name="Macchietto M."/>
            <person name="Millas R."/>
            <person name="McGilp L."/>
            <person name="Shao M."/>
            <person name="Duquette J."/>
            <person name="Hirsch C.N."/>
            <person name="Kimball J."/>
        </authorList>
    </citation>
    <scope>NUCLEOTIDE SEQUENCE</scope>
    <source>
        <tissue evidence="1">Fresh leaf tissue</tissue>
    </source>
</reference>
<gene>
    <name evidence="1" type="ORF">GUJ93_ZPchr0006g46059</name>
</gene>
<evidence type="ECO:0000313" key="2">
    <source>
        <dbReference type="Proteomes" id="UP000729402"/>
    </source>
</evidence>
<name>A0A8J5VT87_ZIZPA</name>
<dbReference type="Proteomes" id="UP000729402">
    <property type="component" value="Unassembled WGS sequence"/>
</dbReference>
<proteinExistence type="predicted"/>
<organism evidence="1 2">
    <name type="scientific">Zizania palustris</name>
    <name type="common">Northern wild rice</name>
    <dbReference type="NCBI Taxonomy" id="103762"/>
    <lineage>
        <taxon>Eukaryota</taxon>
        <taxon>Viridiplantae</taxon>
        <taxon>Streptophyta</taxon>
        <taxon>Embryophyta</taxon>
        <taxon>Tracheophyta</taxon>
        <taxon>Spermatophyta</taxon>
        <taxon>Magnoliopsida</taxon>
        <taxon>Liliopsida</taxon>
        <taxon>Poales</taxon>
        <taxon>Poaceae</taxon>
        <taxon>BOP clade</taxon>
        <taxon>Oryzoideae</taxon>
        <taxon>Oryzeae</taxon>
        <taxon>Zizaniinae</taxon>
        <taxon>Zizania</taxon>
    </lineage>
</organism>